<dbReference type="InterPro" id="IPR051199">
    <property type="entry name" value="LPS_LOS_Heptosyltrfase"/>
</dbReference>
<dbReference type="PANTHER" id="PTHR30160">
    <property type="entry name" value="TETRAACYLDISACCHARIDE 4'-KINASE-RELATED"/>
    <property type="match status" value="1"/>
</dbReference>
<dbReference type="PANTHER" id="PTHR30160:SF22">
    <property type="entry name" value="LIPOPOLYSACCHARIDE CORE BIOSYNTHESIS PROTEIN"/>
    <property type="match status" value="1"/>
</dbReference>
<organism evidence="3">
    <name type="scientific">hydrothermal vent metagenome</name>
    <dbReference type="NCBI Taxonomy" id="652676"/>
    <lineage>
        <taxon>unclassified sequences</taxon>
        <taxon>metagenomes</taxon>
        <taxon>ecological metagenomes</taxon>
    </lineage>
</organism>
<sequence length="348" mass="39460">MTFYILVPMNCLVFRFSAMGDVALTVPVLRSALEQNPSLKITMVSNKAFEPFFHDLPNFEFYGVTLKDYNGTTGLYRLYKELNKHQKWDAVLDIHSVMRTWVLGTFFKWRRIPVYKIDKGREAKKALTRKKKKQLVQLPHTTERYAKVFTQAGIKLNLNFGEAIHSSKPLPNLTLDSSLLWIGIAPFSKHQQKEWPLDKVKELIGQLSKLSKFEILLLGGGSKEKEILEKLCSPYKNVHSLVGKFSLSEEITLVKKLSLLVSMDSFNLHLATLLGVKVVSIWGATHSFAGFGPVGENNAYQVEIPAKELECRPCSIFGSKPCHRGDFACMQQISVEMVMEKINFALNS</sequence>
<dbReference type="Gene3D" id="3.40.50.2000">
    <property type="entry name" value="Glycogen Phosphorylase B"/>
    <property type="match status" value="2"/>
</dbReference>
<dbReference type="Pfam" id="PF01075">
    <property type="entry name" value="Glyco_transf_9"/>
    <property type="match status" value="1"/>
</dbReference>
<dbReference type="CDD" id="cd03789">
    <property type="entry name" value="GT9_LPS_heptosyltransferase"/>
    <property type="match status" value="1"/>
</dbReference>
<name>A0A3B0U5V0_9ZZZZ</name>
<dbReference type="GO" id="GO:0008713">
    <property type="term" value="F:ADP-heptose-lipopolysaccharide heptosyltransferase activity"/>
    <property type="evidence" value="ECO:0007669"/>
    <property type="project" value="TreeGrafter"/>
</dbReference>
<dbReference type="InterPro" id="IPR002201">
    <property type="entry name" value="Glyco_trans_9"/>
</dbReference>
<evidence type="ECO:0000256" key="1">
    <source>
        <dbReference type="ARBA" id="ARBA00022676"/>
    </source>
</evidence>
<evidence type="ECO:0000256" key="2">
    <source>
        <dbReference type="ARBA" id="ARBA00022679"/>
    </source>
</evidence>
<keyword evidence="2 3" id="KW-0808">Transferase</keyword>
<gene>
    <name evidence="3" type="ORF">MNBD_BACTEROID06-1727</name>
</gene>
<protein>
    <submittedName>
        <fullName evidence="3">ADP-heptose:LPS heptosyltransferase</fullName>
    </submittedName>
</protein>
<proteinExistence type="predicted"/>
<accession>A0A3B0U5V0</accession>
<dbReference type="GO" id="GO:0009244">
    <property type="term" value="P:lipopolysaccharide core region biosynthetic process"/>
    <property type="evidence" value="ECO:0007669"/>
    <property type="project" value="TreeGrafter"/>
</dbReference>
<dbReference type="GO" id="GO:0005829">
    <property type="term" value="C:cytosol"/>
    <property type="evidence" value="ECO:0007669"/>
    <property type="project" value="TreeGrafter"/>
</dbReference>
<dbReference type="SUPFAM" id="SSF53756">
    <property type="entry name" value="UDP-Glycosyltransferase/glycogen phosphorylase"/>
    <property type="match status" value="1"/>
</dbReference>
<reference evidence="3" key="1">
    <citation type="submission" date="2018-06" db="EMBL/GenBank/DDBJ databases">
        <authorList>
            <person name="Zhirakovskaya E."/>
        </authorList>
    </citation>
    <scope>NUCLEOTIDE SEQUENCE</scope>
</reference>
<evidence type="ECO:0000313" key="3">
    <source>
        <dbReference type="EMBL" id="VAW25708.1"/>
    </source>
</evidence>
<dbReference type="AlphaFoldDB" id="A0A3B0U5V0"/>
<dbReference type="EMBL" id="UOES01000006">
    <property type="protein sequence ID" value="VAW25708.1"/>
    <property type="molecule type" value="Genomic_DNA"/>
</dbReference>
<keyword evidence="1" id="KW-0328">Glycosyltransferase</keyword>